<dbReference type="Pfam" id="PF00400">
    <property type="entry name" value="WD40"/>
    <property type="match status" value="1"/>
</dbReference>
<dbReference type="EMBL" id="KN122676">
    <property type="protein sequence ID" value="KFO28855.1"/>
    <property type="molecule type" value="Genomic_DNA"/>
</dbReference>
<gene>
    <name evidence="3" type="ORF">H920_09797</name>
</gene>
<dbReference type="Gene3D" id="2.130.10.10">
    <property type="entry name" value="YVTN repeat-like/Quinoprotein amine dehydrogenase"/>
    <property type="match status" value="2"/>
</dbReference>
<dbReference type="InterPro" id="IPR009146">
    <property type="entry name" value="Groucho_enhance"/>
</dbReference>
<dbReference type="InterPro" id="IPR036322">
    <property type="entry name" value="WD40_repeat_dom_sf"/>
</dbReference>
<evidence type="ECO:0000256" key="1">
    <source>
        <dbReference type="ARBA" id="ARBA00005969"/>
    </source>
</evidence>
<name>A0A091DF02_FUKDA</name>
<protein>
    <submittedName>
        <fullName evidence="3">Transducin-like enhancer protein 6</fullName>
    </submittedName>
</protein>
<dbReference type="PANTHER" id="PTHR10814:SF2">
    <property type="entry name" value="TRANSDUCIN-LIKE ENHANCER PROTEIN 6"/>
    <property type="match status" value="1"/>
</dbReference>
<reference evidence="3 4" key="1">
    <citation type="submission" date="2013-11" db="EMBL/GenBank/DDBJ databases">
        <title>The Damaraland mole rat (Fukomys damarensis) genome and evolution of African mole rats.</title>
        <authorList>
            <person name="Gladyshev V.N."/>
            <person name="Fang X."/>
        </authorList>
    </citation>
    <scope>NUCLEOTIDE SEQUENCE [LARGE SCALE GENOMIC DNA]</scope>
    <source>
        <tissue evidence="3">Liver</tissue>
    </source>
</reference>
<evidence type="ECO:0000256" key="2">
    <source>
        <dbReference type="SAM" id="MobiDB-lite"/>
    </source>
</evidence>
<dbReference type="eggNOG" id="KOG0639">
    <property type="taxonomic scope" value="Eukaryota"/>
</dbReference>
<comment type="similarity">
    <text evidence="1">Belongs to the WD repeat Groucho/TLE family.</text>
</comment>
<proteinExistence type="inferred from homology"/>
<evidence type="ECO:0000313" key="4">
    <source>
        <dbReference type="Proteomes" id="UP000028990"/>
    </source>
</evidence>
<feature type="region of interest" description="Disordered" evidence="2">
    <location>
        <begin position="32"/>
        <end position="76"/>
    </location>
</feature>
<dbReference type="SUPFAM" id="SSF50978">
    <property type="entry name" value="WD40 repeat-like"/>
    <property type="match status" value="1"/>
</dbReference>
<dbReference type="GO" id="GO:0005667">
    <property type="term" value="C:transcription regulator complex"/>
    <property type="evidence" value="ECO:0007669"/>
    <property type="project" value="TreeGrafter"/>
</dbReference>
<dbReference type="AlphaFoldDB" id="A0A091DF02"/>
<dbReference type="InterPro" id="IPR015943">
    <property type="entry name" value="WD40/YVTN_repeat-like_dom_sf"/>
</dbReference>
<organism evidence="3 4">
    <name type="scientific">Fukomys damarensis</name>
    <name type="common">Damaraland mole rat</name>
    <name type="synonym">Cryptomys damarensis</name>
    <dbReference type="NCBI Taxonomy" id="885580"/>
    <lineage>
        <taxon>Eukaryota</taxon>
        <taxon>Metazoa</taxon>
        <taxon>Chordata</taxon>
        <taxon>Craniata</taxon>
        <taxon>Vertebrata</taxon>
        <taxon>Euteleostomi</taxon>
        <taxon>Mammalia</taxon>
        <taxon>Eutheria</taxon>
        <taxon>Euarchontoglires</taxon>
        <taxon>Glires</taxon>
        <taxon>Rodentia</taxon>
        <taxon>Hystricomorpha</taxon>
        <taxon>Bathyergidae</taxon>
        <taxon>Fukomys</taxon>
    </lineage>
</organism>
<dbReference type="PANTHER" id="PTHR10814">
    <property type="entry name" value="TRANSDUCIN-LIKE ENHANCER PROTEIN"/>
    <property type="match status" value="1"/>
</dbReference>
<dbReference type="GO" id="GO:0005634">
    <property type="term" value="C:nucleus"/>
    <property type="evidence" value="ECO:0007669"/>
    <property type="project" value="InterPro"/>
</dbReference>
<sequence>MGGLLSFQLPEATSQPNPYSVVQFSQLPKDLQEQDKVVSPFQPPGSLGQGGRVSSRKQFKQEKTKPASCKCPGTQRPQPSLLLSCGPEAQLRPNILTKDLRETFAYQNKLAAQTARRTDSAELSSSSWEDLKEDFTKAPRGQQALDRKAHPFLRPTFQDPEVFGKTWLRPGAPRGQSESLGLPYKVQRLHMLQHGHHVLATAVNSLTRHVFTCGPGGLKVWRLGGREAQDTFPQSHLHWPIQTPGAFLSTCMLAPNGKMLFAGGHGLSGVNVWDLLAPDLHNPSQLSCEGLSCQALDADLKGSLAFAGFSNGTVRIWDVRDRNVVKCQALDADLKGSLAFAGFSNGTVRIWDVRDRNVVKDLPGRQGEANSAVIKDDTVWTGGLNGCLQCWDLRAARKSQKHLFKSQITSLSHSLWEDWLLVGLASGQHWLQSTLRGQAHAAGHKNGAVLGLKFSPYGQWWVSVGTDKLTTIHSMPAGYTEFQLLEKSCTTCCDVSASNKLIVTGCQAWASVYQLSY</sequence>
<accession>A0A091DF02</accession>
<dbReference type="InterPro" id="IPR001680">
    <property type="entry name" value="WD40_rpt"/>
</dbReference>
<dbReference type="SMART" id="SM00320">
    <property type="entry name" value="WD40"/>
    <property type="match status" value="6"/>
</dbReference>
<keyword evidence="4" id="KW-1185">Reference proteome</keyword>
<evidence type="ECO:0000313" key="3">
    <source>
        <dbReference type="EMBL" id="KFO28855.1"/>
    </source>
</evidence>
<dbReference type="GO" id="GO:0090090">
    <property type="term" value="P:negative regulation of canonical Wnt signaling pathway"/>
    <property type="evidence" value="ECO:0007669"/>
    <property type="project" value="TreeGrafter"/>
</dbReference>
<dbReference type="Proteomes" id="UP000028990">
    <property type="component" value="Unassembled WGS sequence"/>
</dbReference>
<dbReference type="GO" id="GO:0003714">
    <property type="term" value="F:transcription corepressor activity"/>
    <property type="evidence" value="ECO:0007669"/>
    <property type="project" value="TreeGrafter"/>
</dbReference>